<gene>
    <name evidence="2" type="ORF">H8710_04505</name>
</gene>
<proteinExistence type="predicted"/>
<evidence type="ECO:0000313" key="3">
    <source>
        <dbReference type="Proteomes" id="UP000610760"/>
    </source>
</evidence>
<protein>
    <submittedName>
        <fullName evidence="2">Uncharacterized protein</fullName>
    </submittedName>
</protein>
<dbReference type="RefSeq" id="WP_249294227.1">
    <property type="nucleotide sequence ID" value="NZ_JACRSV010000001.1"/>
</dbReference>
<keyword evidence="1" id="KW-1133">Transmembrane helix</keyword>
<evidence type="ECO:0000313" key="2">
    <source>
        <dbReference type="EMBL" id="MBC8559328.1"/>
    </source>
</evidence>
<name>A0A926E402_9FIRM</name>
<keyword evidence="3" id="KW-1185">Reference proteome</keyword>
<keyword evidence="1" id="KW-0472">Membrane</keyword>
<feature type="transmembrane region" description="Helical" evidence="1">
    <location>
        <begin position="12"/>
        <end position="29"/>
    </location>
</feature>
<comment type="caution">
    <text evidence="2">The sequence shown here is derived from an EMBL/GenBank/DDBJ whole genome shotgun (WGS) entry which is preliminary data.</text>
</comment>
<keyword evidence="1" id="KW-0812">Transmembrane</keyword>
<organism evidence="2 3">
    <name type="scientific">Fumia xinanensis</name>
    <dbReference type="NCBI Taxonomy" id="2763659"/>
    <lineage>
        <taxon>Bacteria</taxon>
        <taxon>Bacillati</taxon>
        <taxon>Bacillota</taxon>
        <taxon>Clostridia</taxon>
        <taxon>Eubacteriales</taxon>
        <taxon>Oscillospiraceae</taxon>
        <taxon>Fumia</taxon>
    </lineage>
</organism>
<dbReference type="EMBL" id="JACRSV010000001">
    <property type="protein sequence ID" value="MBC8559328.1"/>
    <property type="molecule type" value="Genomic_DNA"/>
</dbReference>
<dbReference type="Proteomes" id="UP000610760">
    <property type="component" value="Unassembled WGS sequence"/>
</dbReference>
<evidence type="ECO:0000256" key="1">
    <source>
        <dbReference type="SAM" id="Phobius"/>
    </source>
</evidence>
<sequence>MKKVRIAWSRVLFWTLIGLFLFGIFWFSYNTGDRLYKKYDRYCAPINELIKDVEFFSGGIGEKQIVLCDQNYDVIKVIPFDGYQKSFHIRQMFRDGVDGVVFFEMGWAVDDSYGIVYINDSQKNKLLDGFDLMDQTGYHKIGTPKRERHGIYNGPHKWMPDVTYLKRLGPNVYSYSTMTPR</sequence>
<dbReference type="AlphaFoldDB" id="A0A926E402"/>
<accession>A0A926E402</accession>
<reference evidence="2" key="1">
    <citation type="submission" date="2020-08" db="EMBL/GenBank/DDBJ databases">
        <title>Genome public.</title>
        <authorList>
            <person name="Liu C."/>
            <person name="Sun Q."/>
        </authorList>
    </citation>
    <scope>NUCLEOTIDE SEQUENCE</scope>
    <source>
        <strain evidence="2">NSJ-33</strain>
    </source>
</reference>